<dbReference type="EMBL" id="GU567970">
    <property type="protein sequence ID" value="ADI21946.1"/>
    <property type="molecule type" value="Genomic_DNA"/>
</dbReference>
<evidence type="ECO:0000313" key="1">
    <source>
        <dbReference type="EMBL" id="ADI21946.1"/>
    </source>
</evidence>
<sequence>MHQVALMLVGAFGLKHITRSMKLRNFCLEQSFIIYRGARPSRLPDCIQQQCPSCAILTHQ</sequence>
<organism evidence="1">
    <name type="scientific">uncultured nuHF2 cluster bacterium HF0130_29D04</name>
    <dbReference type="NCBI Taxonomy" id="723587"/>
    <lineage>
        <taxon>Bacteria</taxon>
        <taxon>environmental samples</taxon>
    </lineage>
</organism>
<reference evidence="1" key="1">
    <citation type="submission" date="2010-01" db="EMBL/GenBank/DDBJ databases">
        <title>Genome fragments of uncultured bacteria from the North Pacific subtropical Gyre.</title>
        <authorList>
            <person name="Pham V.D."/>
            <person name="Delong E.F."/>
        </authorList>
    </citation>
    <scope>NUCLEOTIDE SEQUENCE</scope>
</reference>
<proteinExistence type="predicted"/>
<protein>
    <submittedName>
        <fullName evidence="1">Uncharacterized protein</fullName>
    </submittedName>
</protein>
<name>E7C3C2_9BACT</name>
<accession>E7C3C2</accession>
<dbReference type="AlphaFoldDB" id="E7C3C2"/>